<keyword evidence="9" id="KW-1185">Reference proteome</keyword>
<feature type="domain" description="IrrE N-terminal-like" evidence="4">
    <location>
        <begin position="39"/>
        <end position="133"/>
    </location>
</feature>
<dbReference type="InterPro" id="IPR010359">
    <property type="entry name" value="IrrE_HExxH"/>
</dbReference>
<evidence type="ECO:0000313" key="7">
    <source>
        <dbReference type="EMBL" id="MBB5379265.1"/>
    </source>
</evidence>
<keyword evidence="2" id="KW-0789">Thiol protease inhibitor</keyword>
<evidence type="ECO:0000313" key="6">
    <source>
        <dbReference type="EMBL" id="GHF65997.1"/>
    </source>
</evidence>
<organism evidence="7 8">
    <name type="scientific">Deinococcus metalli</name>
    <dbReference type="NCBI Taxonomy" id="1141878"/>
    <lineage>
        <taxon>Bacteria</taxon>
        <taxon>Thermotogati</taxon>
        <taxon>Deinococcota</taxon>
        <taxon>Deinococci</taxon>
        <taxon>Deinococcales</taxon>
        <taxon>Deinococcaceae</taxon>
        <taxon>Deinococcus</taxon>
    </lineage>
</organism>
<dbReference type="EMBL" id="JACHFK010000026">
    <property type="protein sequence ID" value="MBB5379265.1"/>
    <property type="molecule type" value="Genomic_DNA"/>
</dbReference>
<dbReference type="InterPro" id="IPR018990">
    <property type="entry name" value="Prot_inh_I42_chagasin"/>
</dbReference>
<accession>A0A7W8NSS6</accession>
<reference evidence="6" key="4">
    <citation type="submission" date="2024-05" db="EMBL/GenBank/DDBJ databases">
        <authorList>
            <person name="Sun Q."/>
            <person name="Zhou Y."/>
        </authorList>
    </citation>
    <scope>NUCLEOTIDE SEQUENCE</scope>
    <source>
        <strain evidence="6">CGMCC 1.18437</strain>
    </source>
</reference>
<proteinExistence type="predicted"/>
<name>A0A7W8NSS6_9DEIO</name>
<evidence type="ECO:0000256" key="2">
    <source>
        <dbReference type="ARBA" id="ARBA00022704"/>
    </source>
</evidence>
<gene>
    <name evidence="6" type="ORF">GCM10017781_47150</name>
    <name evidence="7" type="ORF">HNQ07_004780</name>
</gene>
<evidence type="ECO:0000256" key="3">
    <source>
        <dbReference type="SAM" id="MobiDB-lite"/>
    </source>
</evidence>
<dbReference type="Pfam" id="PF06114">
    <property type="entry name" value="Peptidase_M78"/>
    <property type="match status" value="1"/>
</dbReference>
<feature type="region of interest" description="Disordered" evidence="3">
    <location>
        <begin position="323"/>
        <end position="342"/>
    </location>
</feature>
<dbReference type="RefSeq" id="WP_184116443.1">
    <property type="nucleotide sequence ID" value="NZ_BNAJ01000027.1"/>
</dbReference>
<evidence type="ECO:0000256" key="1">
    <source>
        <dbReference type="ARBA" id="ARBA00022690"/>
    </source>
</evidence>
<dbReference type="InterPro" id="IPR036331">
    <property type="entry name" value="Chagasin-like_sf"/>
</dbReference>
<reference evidence="6" key="1">
    <citation type="journal article" date="2014" name="Int. J. Syst. Evol. Microbiol.">
        <title>Complete genome of a new Firmicutes species belonging to the dominant human colonic microbiota ('Ruminococcus bicirculans') reveals two chromosomes and a selective capacity to utilize plant glucans.</title>
        <authorList>
            <consortium name="NISC Comparative Sequencing Program"/>
            <person name="Wegmann U."/>
            <person name="Louis P."/>
            <person name="Goesmann A."/>
            <person name="Henrissat B."/>
            <person name="Duncan S.H."/>
            <person name="Flint H.J."/>
        </authorList>
    </citation>
    <scope>NUCLEOTIDE SEQUENCE</scope>
    <source>
        <strain evidence="6">CGMCC 1.18437</strain>
    </source>
</reference>
<evidence type="ECO:0000313" key="9">
    <source>
        <dbReference type="Proteomes" id="UP000619376"/>
    </source>
</evidence>
<reference evidence="9" key="2">
    <citation type="journal article" date="2019" name="Int. J. Syst. Evol. Microbiol.">
        <title>The Global Catalogue of Microorganisms (GCM) 10K type strain sequencing project: providing services to taxonomists for standard genome sequencing and annotation.</title>
        <authorList>
            <consortium name="The Broad Institute Genomics Platform"/>
            <consortium name="The Broad Institute Genome Sequencing Center for Infectious Disease"/>
            <person name="Wu L."/>
            <person name="Ma J."/>
        </authorList>
    </citation>
    <scope>NUCLEOTIDE SEQUENCE [LARGE SCALE GENOMIC DNA]</scope>
    <source>
        <strain evidence="9">CGMCC 1.18437</strain>
    </source>
</reference>
<sequence>MNARTRALAKQRGTSAAAATHERLGTDTGRRIDVFRIIERSSVWLMFQPLDVYGLYKRIPDQGGDISGILLNAKHPPSLQRFTAAHEFGHHEMGHAESVDGEVELGLARDRVTDSMIEVEAQAFAANFLMPPRLVYTLVRQAGLPREGAEPTPQQAYLMGLEMGASYQATVTQLRALDVISPQIYSRLISVSPLHVKTQLRGGERPLNGRVDVWPLDYQDAGRVVYPRVSDELVVQLPEMPSTGYIWTAPVSTGAEPAVEVLVDQFLQGPEADENVLGGSGLRRFVLRVIHAGGAHLELRKERPWQGSGEPVDRYGIDLNITPHPAGSAERGVSARQQPFLA</sequence>
<dbReference type="GO" id="GO:0004869">
    <property type="term" value="F:cysteine-type endopeptidase inhibitor activity"/>
    <property type="evidence" value="ECO:0007669"/>
    <property type="project" value="UniProtKB-KW"/>
</dbReference>
<dbReference type="InterPro" id="IPR052345">
    <property type="entry name" value="Rad_response_metalloprotease"/>
</dbReference>
<dbReference type="SUPFAM" id="SSF141066">
    <property type="entry name" value="ICP-like"/>
    <property type="match status" value="1"/>
</dbReference>
<protein>
    <submittedName>
        <fullName evidence="7">Zn-dependent peptidase ImmA (M78 family)/predicted secreted protein</fullName>
    </submittedName>
</protein>
<dbReference type="Proteomes" id="UP000539473">
    <property type="component" value="Unassembled WGS sequence"/>
</dbReference>
<reference evidence="7 8" key="3">
    <citation type="submission" date="2020-08" db="EMBL/GenBank/DDBJ databases">
        <title>Genomic Encyclopedia of Type Strains, Phase IV (KMG-IV): sequencing the most valuable type-strain genomes for metagenomic binning, comparative biology and taxonomic classification.</title>
        <authorList>
            <person name="Goeker M."/>
        </authorList>
    </citation>
    <scope>NUCLEOTIDE SEQUENCE [LARGE SCALE GENOMIC DNA]</scope>
    <source>
        <strain evidence="7 8">DSM 27521</strain>
    </source>
</reference>
<evidence type="ECO:0000313" key="8">
    <source>
        <dbReference type="Proteomes" id="UP000539473"/>
    </source>
</evidence>
<dbReference type="Gene3D" id="1.10.10.2910">
    <property type="match status" value="1"/>
</dbReference>
<evidence type="ECO:0000259" key="4">
    <source>
        <dbReference type="Pfam" id="PF06114"/>
    </source>
</evidence>
<evidence type="ECO:0000259" key="5">
    <source>
        <dbReference type="Pfam" id="PF09394"/>
    </source>
</evidence>
<dbReference type="Pfam" id="PF09394">
    <property type="entry name" value="Inhibitor_I42"/>
    <property type="match status" value="1"/>
</dbReference>
<keyword evidence="1" id="KW-0646">Protease inhibitor</keyword>
<dbReference type="PANTHER" id="PTHR43236">
    <property type="entry name" value="ANTITOXIN HIGA1"/>
    <property type="match status" value="1"/>
</dbReference>
<dbReference type="Proteomes" id="UP000619376">
    <property type="component" value="Unassembled WGS sequence"/>
</dbReference>
<feature type="region of interest" description="Disordered" evidence="3">
    <location>
        <begin position="1"/>
        <end position="22"/>
    </location>
</feature>
<dbReference type="Gene3D" id="2.60.40.2020">
    <property type="match status" value="1"/>
</dbReference>
<dbReference type="EMBL" id="BNAJ01000027">
    <property type="protein sequence ID" value="GHF65997.1"/>
    <property type="molecule type" value="Genomic_DNA"/>
</dbReference>
<dbReference type="AlphaFoldDB" id="A0A7W8NSS6"/>
<dbReference type="PANTHER" id="PTHR43236:SF1">
    <property type="entry name" value="BLL7220 PROTEIN"/>
    <property type="match status" value="1"/>
</dbReference>
<comment type="caution">
    <text evidence="7">The sequence shown here is derived from an EMBL/GenBank/DDBJ whole genome shotgun (WGS) entry which is preliminary data.</text>
</comment>
<feature type="domain" description="Proteinase inhibitor I42 chagasin" evidence="5">
    <location>
        <begin position="229"/>
        <end position="316"/>
    </location>
</feature>